<dbReference type="InterPro" id="IPR016181">
    <property type="entry name" value="Acyl_CoA_acyltransferase"/>
</dbReference>
<comment type="caution">
    <text evidence="4">The sequence shown here is derived from an EMBL/GenBank/DDBJ whole genome shotgun (WGS) entry which is preliminary data.</text>
</comment>
<dbReference type="InterPro" id="IPR000182">
    <property type="entry name" value="GNAT_dom"/>
</dbReference>
<dbReference type="Proteomes" id="UP000037982">
    <property type="component" value="Unassembled WGS sequence"/>
</dbReference>
<dbReference type="InterPro" id="IPR050832">
    <property type="entry name" value="Bact_Acetyltransf"/>
</dbReference>
<dbReference type="RefSeq" id="WP_053921958.1">
    <property type="nucleotide sequence ID" value="NZ_LGKG01000001.1"/>
</dbReference>
<name>A0A0N0XZV8_9ACTN</name>
<dbReference type="EMBL" id="LGKG01000001">
    <property type="protein sequence ID" value="KPC66886.1"/>
    <property type="molecule type" value="Genomic_DNA"/>
</dbReference>
<dbReference type="PROSITE" id="PS51186">
    <property type="entry name" value="GNAT"/>
    <property type="match status" value="1"/>
</dbReference>
<dbReference type="Gene3D" id="3.40.630.30">
    <property type="match status" value="1"/>
</dbReference>
<evidence type="ECO:0000313" key="4">
    <source>
        <dbReference type="EMBL" id="KPC66886.1"/>
    </source>
</evidence>
<feature type="domain" description="N-acetyltransferase" evidence="3">
    <location>
        <begin position="3"/>
        <end position="165"/>
    </location>
</feature>
<keyword evidence="2" id="KW-0012">Acyltransferase</keyword>
<evidence type="ECO:0000259" key="3">
    <source>
        <dbReference type="PROSITE" id="PS51186"/>
    </source>
</evidence>
<accession>A0A0N0XZV8</accession>
<dbReference type="PANTHER" id="PTHR43877">
    <property type="entry name" value="AMINOALKYLPHOSPHONATE N-ACETYLTRANSFERASE-RELATED-RELATED"/>
    <property type="match status" value="1"/>
</dbReference>
<dbReference type="PATRIC" id="fig|66876.3.peg.315"/>
<dbReference type="AlphaFoldDB" id="A0A0N0XZV8"/>
<dbReference type="Pfam" id="PF00583">
    <property type="entry name" value="Acetyltransf_1"/>
    <property type="match status" value="1"/>
</dbReference>
<evidence type="ECO:0000313" key="5">
    <source>
        <dbReference type="Proteomes" id="UP000037982"/>
    </source>
</evidence>
<sequence length="167" mass="18229">MDITIRPARPAEFAAVGDLLVEAYLADGLLAFGESDPYAAVLRRVAHRAEHAEVLVAVEPRRGAVLGTVTFAAYGSPYADLAGPGEGEFRMLAVQFEGRGQGIGAALVTACMERARALGLRALVLSSQRQLLPAHRLYRRLGFERAEERDWDPIPEVTLWAFARELV</sequence>
<evidence type="ECO:0000256" key="1">
    <source>
        <dbReference type="ARBA" id="ARBA00022679"/>
    </source>
</evidence>
<dbReference type="CDD" id="cd04301">
    <property type="entry name" value="NAT_SF"/>
    <property type="match status" value="1"/>
</dbReference>
<dbReference type="PANTHER" id="PTHR43877:SF2">
    <property type="entry name" value="AMINOALKYLPHOSPHONATE N-ACETYLTRANSFERASE-RELATED"/>
    <property type="match status" value="1"/>
</dbReference>
<reference evidence="5" key="1">
    <citation type="submission" date="2015-07" db="EMBL/GenBank/DDBJ databases">
        <authorList>
            <person name="Ju K.-S."/>
            <person name="Doroghazi J.R."/>
            <person name="Metcalf W.W."/>
        </authorList>
    </citation>
    <scope>NUCLEOTIDE SEQUENCE [LARGE SCALE GENOMIC DNA]</scope>
    <source>
        <strain evidence="5">NRRL ISP-5002</strain>
    </source>
</reference>
<dbReference type="GO" id="GO:0016747">
    <property type="term" value="F:acyltransferase activity, transferring groups other than amino-acyl groups"/>
    <property type="evidence" value="ECO:0007669"/>
    <property type="project" value="InterPro"/>
</dbReference>
<gene>
    <name evidence="4" type="ORF">ADL29_01465</name>
</gene>
<proteinExistence type="predicted"/>
<protein>
    <submittedName>
        <fullName evidence="4">Acetyltransferase</fullName>
    </submittedName>
</protein>
<keyword evidence="5" id="KW-1185">Reference proteome</keyword>
<organism evidence="4 5">
    <name type="scientific">Streptomyces chattanoogensis</name>
    <dbReference type="NCBI Taxonomy" id="66876"/>
    <lineage>
        <taxon>Bacteria</taxon>
        <taxon>Bacillati</taxon>
        <taxon>Actinomycetota</taxon>
        <taxon>Actinomycetes</taxon>
        <taxon>Kitasatosporales</taxon>
        <taxon>Streptomycetaceae</taxon>
        <taxon>Streptomyces</taxon>
    </lineage>
</organism>
<evidence type="ECO:0000256" key="2">
    <source>
        <dbReference type="ARBA" id="ARBA00023315"/>
    </source>
</evidence>
<keyword evidence="1 4" id="KW-0808">Transferase</keyword>
<dbReference type="SUPFAM" id="SSF55729">
    <property type="entry name" value="Acyl-CoA N-acyltransferases (Nat)"/>
    <property type="match status" value="1"/>
</dbReference>